<proteinExistence type="inferred from homology"/>
<dbReference type="GO" id="GO:1990838">
    <property type="term" value="F:poly(U)-specific exoribonuclease activity, producing 3' uridine cyclic phosphate ends"/>
    <property type="evidence" value="ECO:0007669"/>
    <property type="project" value="UniProtKB-UniRule"/>
</dbReference>
<evidence type="ECO:0000313" key="7">
    <source>
        <dbReference type="EMBL" id="KAK4458806.1"/>
    </source>
</evidence>
<dbReference type="Gene3D" id="3.90.1140.10">
    <property type="entry name" value="Cyclic phosphodiesterase"/>
    <property type="match status" value="1"/>
</dbReference>
<dbReference type="GO" id="GO:0034477">
    <property type="term" value="P:U6 snRNA 3'-end processing"/>
    <property type="evidence" value="ECO:0007669"/>
    <property type="project" value="UniProtKB-UniRule"/>
</dbReference>
<feature type="region of interest" description="Disordered" evidence="6">
    <location>
        <begin position="1"/>
        <end position="59"/>
    </location>
</feature>
<sequence length="323" mass="34808">MGLVDYGSSSSDSDDPERPSAKKPRLSGSRSPHHPPKSGPPSVPAPRSGSAPKPSLPPLPAAFHDLYASTVRTTTVDDPSLHQGRTRQTPHIVGNWPSHLYIEWMPPPAAFDLLSSLLAAFKSTHPVPLTSFLANDLAVPLPLHISLSRPLSLTTAQKDSFLKEIQTTIQKSNLGSFALAVQAVEWHRTPESGRSFLVLRVQSTAAAAAAENSNPELTNLLGRFNQICKSYSHPELYQWAASAPQRVASAFHISLAWSFAEPTEEITAATAKIFASQEARDKISREISIPVESIKAKIGNVVTNIPLSAASTSKRKLVNILGL</sequence>
<evidence type="ECO:0000256" key="1">
    <source>
        <dbReference type="ARBA" id="ARBA00022722"/>
    </source>
</evidence>
<evidence type="ECO:0000256" key="4">
    <source>
        <dbReference type="ARBA" id="ARBA00023242"/>
    </source>
</evidence>
<dbReference type="AlphaFoldDB" id="A0AAV9HFX8"/>
<dbReference type="HAMAP" id="MF_03040">
    <property type="entry name" value="USB1"/>
    <property type="match status" value="1"/>
</dbReference>
<dbReference type="PANTHER" id="PTHR13522">
    <property type="entry name" value="U6 SNRNA PHOSPHODIESTERASE 1"/>
    <property type="match status" value="1"/>
</dbReference>
<comment type="subcellular location">
    <subcellularLocation>
        <location evidence="5">Nucleus</location>
    </subcellularLocation>
</comment>
<keyword evidence="2 5" id="KW-0378">Hydrolase</keyword>
<reference evidence="7" key="2">
    <citation type="submission" date="2023-06" db="EMBL/GenBank/DDBJ databases">
        <authorList>
            <consortium name="Lawrence Berkeley National Laboratory"/>
            <person name="Mondo S.J."/>
            <person name="Hensen N."/>
            <person name="Bonometti L."/>
            <person name="Westerberg I."/>
            <person name="Brannstrom I.O."/>
            <person name="Guillou S."/>
            <person name="Cros-Aarteil S."/>
            <person name="Calhoun S."/>
            <person name="Haridas S."/>
            <person name="Kuo A."/>
            <person name="Pangilinan J."/>
            <person name="Riley R."/>
            <person name="Labutti K."/>
            <person name="Andreopoulos B."/>
            <person name="Lipzen A."/>
            <person name="Chen C."/>
            <person name="Yanf M."/>
            <person name="Daum C."/>
            <person name="Ng V."/>
            <person name="Clum A."/>
            <person name="Steindorff A."/>
            <person name="Ohm R."/>
            <person name="Martin F."/>
            <person name="Silar P."/>
            <person name="Natvig D."/>
            <person name="Lalanne C."/>
            <person name="Gautier V."/>
            <person name="Ament-Velasquez S.L."/>
            <person name="Kruys A."/>
            <person name="Hutchinson M.I."/>
            <person name="Powell A.J."/>
            <person name="Barry K."/>
            <person name="Miller A.N."/>
            <person name="Grigoriev I.V."/>
            <person name="Debuchy R."/>
            <person name="Gladieux P."/>
            <person name="Thoren M.H."/>
            <person name="Johannesson H."/>
        </authorList>
    </citation>
    <scope>NUCLEOTIDE SEQUENCE</scope>
    <source>
        <strain evidence="7">PSN324</strain>
    </source>
</reference>
<reference evidence="7" key="1">
    <citation type="journal article" date="2023" name="Mol. Phylogenet. Evol.">
        <title>Genome-scale phylogeny and comparative genomics of the fungal order Sordariales.</title>
        <authorList>
            <person name="Hensen N."/>
            <person name="Bonometti L."/>
            <person name="Westerberg I."/>
            <person name="Brannstrom I.O."/>
            <person name="Guillou S."/>
            <person name="Cros-Aarteil S."/>
            <person name="Calhoun S."/>
            <person name="Haridas S."/>
            <person name="Kuo A."/>
            <person name="Mondo S."/>
            <person name="Pangilinan J."/>
            <person name="Riley R."/>
            <person name="LaButti K."/>
            <person name="Andreopoulos B."/>
            <person name="Lipzen A."/>
            <person name="Chen C."/>
            <person name="Yan M."/>
            <person name="Daum C."/>
            <person name="Ng V."/>
            <person name="Clum A."/>
            <person name="Steindorff A."/>
            <person name="Ohm R.A."/>
            <person name="Martin F."/>
            <person name="Silar P."/>
            <person name="Natvig D.O."/>
            <person name="Lalanne C."/>
            <person name="Gautier V."/>
            <person name="Ament-Velasquez S.L."/>
            <person name="Kruys A."/>
            <person name="Hutchinson M.I."/>
            <person name="Powell A.J."/>
            <person name="Barry K."/>
            <person name="Miller A.N."/>
            <person name="Grigoriev I.V."/>
            <person name="Debuchy R."/>
            <person name="Gladieux P."/>
            <person name="Hiltunen Thoren M."/>
            <person name="Johannesson H."/>
        </authorList>
    </citation>
    <scope>NUCLEOTIDE SEQUENCE</scope>
    <source>
        <strain evidence="7">PSN324</strain>
    </source>
</reference>
<evidence type="ECO:0000256" key="6">
    <source>
        <dbReference type="SAM" id="MobiDB-lite"/>
    </source>
</evidence>
<dbReference type="GO" id="GO:0016829">
    <property type="term" value="F:lyase activity"/>
    <property type="evidence" value="ECO:0007669"/>
    <property type="project" value="UniProtKB-KW"/>
</dbReference>
<dbReference type="EMBL" id="MU865056">
    <property type="protein sequence ID" value="KAK4458806.1"/>
    <property type="molecule type" value="Genomic_DNA"/>
</dbReference>
<dbReference type="GO" id="GO:0005634">
    <property type="term" value="C:nucleus"/>
    <property type="evidence" value="ECO:0007669"/>
    <property type="project" value="UniProtKB-SubCell"/>
</dbReference>
<gene>
    <name evidence="5" type="primary">USB1</name>
    <name evidence="7" type="ORF">QBC42DRAFT_275975</name>
</gene>
<comment type="function">
    <text evidence="5">Phosphodiesterase responsible for the U6 snRNA 3' end processing. Acts as an exoribonuclease (RNase) responsible for trimming the poly(U) tract of the last nucleotides in the pre-U6 snRNA molecule, leading to the formation of mature U6 snRNA.</text>
</comment>
<dbReference type="InterPro" id="IPR027521">
    <property type="entry name" value="Usb1"/>
</dbReference>
<dbReference type="PANTHER" id="PTHR13522:SF3">
    <property type="entry name" value="U6 SNRNA PHOSPHODIESTERASE 1"/>
    <property type="match status" value="1"/>
</dbReference>
<keyword evidence="8" id="KW-1185">Reference proteome</keyword>
<keyword evidence="4 5" id="KW-0539">Nucleus</keyword>
<comment type="caution">
    <text evidence="7">The sequence shown here is derived from an EMBL/GenBank/DDBJ whole genome shotgun (WGS) entry which is preliminary data.</text>
</comment>
<comment type="similarity">
    <text evidence="5">Belongs to the 2H phosphoesterase superfamily. USB1 family.</text>
</comment>
<dbReference type="Pfam" id="PF09749">
    <property type="entry name" value="HVSL"/>
    <property type="match status" value="1"/>
</dbReference>
<evidence type="ECO:0000256" key="2">
    <source>
        <dbReference type="ARBA" id="ARBA00022801"/>
    </source>
</evidence>
<evidence type="ECO:0000256" key="5">
    <source>
        <dbReference type="HAMAP-Rule" id="MF_03040"/>
    </source>
</evidence>
<feature type="active site" description="Proton donor/acceptor" evidence="5">
    <location>
        <position position="252"/>
    </location>
</feature>
<keyword evidence="3" id="KW-0456">Lyase</keyword>
<feature type="compositionally biased region" description="Basic residues" evidence="6">
    <location>
        <begin position="21"/>
        <end position="36"/>
    </location>
</feature>
<evidence type="ECO:0000313" key="8">
    <source>
        <dbReference type="Proteomes" id="UP001321749"/>
    </source>
</evidence>
<dbReference type="EC" id="3.1.4.-" evidence="5"/>
<evidence type="ECO:0000256" key="3">
    <source>
        <dbReference type="ARBA" id="ARBA00023239"/>
    </source>
</evidence>
<feature type="active site" description="Proton donor/acceptor" evidence="5">
    <location>
        <position position="144"/>
    </location>
</feature>
<organism evidence="7 8">
    <name type="scientific">Cladorrhinum samala</name>
    <dbReference type="NCBI Taxonomy" id="585594"/>
    <lineage>
        <taxon>Eukaryota</taxon>
        <taxon>Fungi</taxon>
        <taxon>Dikarya</taxon>
        <taxon>Ascomycota</taxon>
        <taxon>Pezizomycotina</taxon>
        <taxon>Sordariomycetes</taxon>
        <taxon>Sordariomycetidae</taxon>
        <taxon>Sordariales</taxon>
        <taxon>Podosporaceae</taxon>
        <taxon>Cladorrhinum</taxon>
    </lineage>
</organism>
<accession>A0AAV9HFX8</accession>
<protein>
    <recommendedName>
        <fullName evidence="5">U6 snRNA phosphodiesterase</fullName>
        <ecNumber evidence="5">3.1.4.-</ecNumber>
    </recommendedName>
</protein>
<keyword evidence="1 5" id="KW-0540">Nuclease</keyword>
<name>A0AAV9HFX8_9PEZI</name>
<dbReference type="Proteomes" id="UP001321749">
    <property type="component" value="Unassembled WGS sequence"/>
</dbReference>